<dbReference type="Proteomes" id="UP000887013">
    <property type="component" value="Unassembled WGS sequence"/>
</dbReference>
<sequence length="92" mass="10155">MGRKHVISRLQSPVEGASLIHKSLLQLADECSPKKARGKTFSSRNAAAKEYSAGCYLELLALLVFNLRSGQEFASRYPIALDLDLIFSTVQK</sequence>
<protein>
    <submittedName>
        <fullName evidence="1">Uncharacterized protein</fullName>
    </submittedName>
</protein>
<evidence type="ECO:0000313" key="2">
    <source>
        <dbReference type="Proteomes" id="UP000887013"/>
    </source>
</evidence>
<keyword evidence="2" id="KW-1185">Reference proteome</keyword>
<dbReference type="EMBL" id="BMAW01109585">
    <property type="protein sequence ID" value="GFT39086.1"/>
    <property type="molecule type" value="Genomic_DNA"/>
</dbReference>
<dbReference type="AlphaFoldDB" id="A0A8X6NWD0"/>
<evidence type="ECO:0000313" key="1">
    <source>
        <dbReference type="EMBL" id="GFT39086.1"/>
    </source>
</evidence>
<comment type="caution">
    <text evidence="1">The sequence shown here is derived from an EMBL/GenBank/DDBJ whole genome shotgun (WGS) entry which is preliminary data.</text>
</comment>
<accession>A0A8X6NWD0</accession>
<name>A0A8X6NWD0_NEPPI</name>
<organism evidence="1 2">
    <name type="scientific">Nephila pilipes</name>
    <name type="common">Giant wood spider</name>
    <name type="synonym">Nephila maculata</name>
    <dbReference type="NCBI Taxonomy" id="299642"/>
    <lineage>
        <taxon>Eukaryota</taxon>
        <taxon>Metazoa</taxon>
        <taxon>Ecdysozoa</taxon>
        <taxon>Arthropoda</taxon>
        <taxon>Chelicerata</taxon>
        <taxon>Arachnida</taxon>
        <taxon>Araneae</taxon>
        <taxon>Araneomorphae</taxon>
        <taxon>Entelegynae</taxon>
        <taxon>Araneoidea</taxon>
        <taxon>Nephilidae</taxon>
        <taxon>Nephila</taxon>
    </lineage>
</organism>
<proteinExistence type="predicted"/>
<gene>
    <name evidence="1" type="ORF">NPIL_91001</name>
</gene>
<reference evidence="1" key="1">
    <citation type="submission" date="2020-08" db="EMBL/GenBank/DDBJ databases">
        <title>Multicomponent nature underlies the extraordinary mechanical properties of spider dragline silk.</title>
        <authorList>
            <person name="Kono N."/>
            <person name="Nakamura H."/>
            <person name="Mori M."/>
            <person name="Yoshida Y."/>
            <person name="Ohtoshi R."/>
            <person name="Malay A.D."/>
            <person name="Moran D.A.P."/>
            <person name="Tomita M."/>
            <person name="Numata K."/>
            <person name="Arakawa K."/>
        </authorList>
    </citation>
    <scope>NUCLEOTIDE SEQUENCE</scope>
</reference>